<dbReference type="PROSITE" id="PS51257">
    <property type="entry name" value="PROKAR_LIPOPROTEIN"/>
    <property type="match status" value="1"/>
</dbReference>
<evidence type="ECO:0000256" key="1">
    <source>
        <dbReference type="ARBA" id="ARBA00022536"/>
    </source>
</evidence>
<dbReference type="InterPro" id="IPR042235">
    <property type="entry name" value="ZP-C_dom"/>
</dbReference>
<evidence type="ECO:0000259" key="4">
    <source>
        <dbReference type="PROSITE" id="PS51034"/>
    </source>
</evidence>
<keyword evidence="2" id="KW-0732">Signal</keyword>
<dbReference type="Gene3D" id="2.60.40.4100">
    <property type="entry name" value="Zona pellucida, ZP-C domain"/>
    <property type="match status" value="1"/>
</dbReference>
<dbReference type="InterPro" id="IPR001507">
    <property type="entry name" value="ZP_dom"/>
</dbReference>
<evidence type="ECO:0000313" key="6">
    <source>
        <dbReference type="Proteomes" id="UP000472277"/>
    </source>
</evidence>
<dbReference type="InterPro" id="IPR055355">
    <property type="entry name" value="ZP-C"/>
</dbReference>
<evidence type="ECO:0000313" key="5">
    <source>
        <dbReference type="Ensembl" id="ENSSTUP00000096252.1"/>
    </source>
</evidence>
<evidence type="ECO:0000256" key="2">
    <source>
        <dbReference type="ARBA" id="ARBA00022729"/>
    </source>
</evidence>
<reference evidence="5" key="1">
    <citation type="submission" date="2025-08" db="UniProtKB">
        <authorList>
            <consortium name="Ensembl"/>
        </authorList>
    </citation>
    <scope>IDENTIFICATION</scope>
</reference>
<name>A0A674DJT5_SALTR</name>
<accession>A0A674DJT5</accession>
<feature type="domain" description="ZP" evidence="4">
    <location>
        <begin position="1"/>
        <end position="322"/>
    </location>
</feature>
<dbReference type="Pfam" id="PF23283">
    <property type="entry name" value="D8C_UMOD"/>
    <property type="match status" value="1"/>
</dbReference>
<dbReference type="PANTHER" id="PTHR14002">
    <property type="entry name" value="ENDOGLIN/TGF-BETA RECEPTOR TYPE III"/>
    <property type="match status" value="1"/>
</dbReference>
<dbReference type="Pfam" id="PF00100">
    <property type="entry name" value="Zona_pellucida"/>
    <property type="match status" value="1"/>
</dbReference>
<keyword evidence="1" id="KW-0245">EGF-like domain</keyword>
<reference evidence="5" key="2">
    <citation type="submission" date="2025-09" db="UniProtKB">
        <authorList>
            <consortium name="Ensembl"/>
        </authorList>
    </citation>
    <scope>IDENTIFICATION</scope>
</reference>
<keyword evidence="3" id="KW-1015">Disulfide bond</keyword>
<organism evidence="5 6">
    <name type="scientific">Salmo trutta</name>
    <name type="common">Brown trout</name>
    <dbReference type="NCBI Taxonomy" id="8032"/>
    <lineage>
        <taxon>Eukaryota</taxon>
        <taxon>Metazoa</taxon>
        <taxon>Chordata</taxon>
        <taxon>Craniata</taxon>
        <taxon>Vertebrata</taxon>
        <taxon>Euteleostomi</taxon>
        <taxon>Actinopterygii</taxon>
        <taxon>Neopterygii</taxon>
        <taxon>Teleostei</taxon>
        <taxon>Protacanthopterygii</taxon>
        <taxon>Salmoniformes</taxon>
        <taxon>Salmonidae</taxon>
        <taxon>Salmoninae</taxon>
        <taxon>Salmo</taxon>
    </lineage>
</organism>
<sequence>MLRFKLNRNLKSILYQIACSCTLDLFCAGLVVTSCGVCDMGEDCISVGGTSCCADPCQHYTILNDDWRATNNNANVNGEHCDQSINWQGWYCLFLGNTSVQMPERCVDSYMYGTAFPMWLTDPHPQLLDRVVQRGVCGSWSGDCCSFRQNPIHVKACYGNYYVYKFVPAINSSPLDRPGNGVVRVGAKARASMSLYLNSNYTEPYPAGRVTLPVGSTLHVGVSVEESEAERYVVVLDNYYATESPSPDDLPRFYIIQHRCPSNRTQVRVEESGSSLRARFSALLFLYQGDYRDVFLHCSLSLYILVKSTRPSFWCVSSLTVRLSLTPRGPESGMSLGNPPACHMKDGVPPALLP</sequence>
<dbReference type="Ensembl" id="ENSSTUT00000103390.1">
    <property type="protein sequence ID" value="ENSSTUP00000096252.1"/>
    <property type="gene ID" value="ENSSTUG00000043313.1"/>
</dbReference>
<dbReference type="PROSITE" id="PS51034">
    <property type="entry name" value="ZP_2"/>
    <property type="match status" value="1"/>
</dbReference>
<dbReference type="GeneTree" id="ENSGT00940000156038"/>
<keyword evidence="6" id="KW-1185">Reference proteome</keyword>
<evidence type="ECO:0000256" key="3">
    <source>
        <dbReference type="ARBA" id="ARBA00023157"/>
    </source>
</evidence>
<dbReference type="SMART" id="SM00241">
    <property type="entry name" value="ZP"/>
    <property type="match status" value="1"/>
</dbReference>
<protein>
    <recommendedName>
        <fullName evidence="4">ZP domain-containing protein</fullName>
    </recommendedName>
</protein>
<dbReference type="InterPro" id="IPR057774">
    <property type="entry name" value="D8C_UMOD/GP2/OIT3-like"/>
</dbReference>
<dbReference type="AlphaFoldDB" id="A0A674DJT5"/>
<dbReference type="Proteomes" id="UP000472277">
    <property type="component" value="Unassembled WGS sequence"/>
</dbReference>
<dbReference type="PANTHER" id="PTHR14002:SF20">
    <property type="entry name" value="ZONA PELLUCIDA-LIKE DOMAIN-CONTAINING PROTEIN 1"/>
    <property type="match status" value="1"/>
</dbReference>
<proteinExistence type="predicted"/>